<comment type="caution">
    <text evidence="1">The sequence shown here is derived from an EMBL/GenBank/DDBJ whole genome shotgun (WGS) entry which is preliminary data.</text>
</comment>
<accession>A0A431UQQ6</accession>
<organism evidence="1 2">
    <name type="scientific">Stenotrophomonas maltophilia</name>
    <name type="common">Pseudomonas maltophilia</name>
    <name type="synonym">Xanthomonas maltophilia</name>
    <dbReference type="NCBI Taxonomy" id="40324"/>
    <lineage>
        <taxon>Bacteria</taxon>
        <taxon>Pseudomonadati</taxon>
        <taxon>Pseudomonadota</taxon>
        <taxon>Gammaproteobacteria</taxon>
        <taxon>Lysobacterales</taxon>
        <taxon>Lysobacteraceae</taxon>
        <taxon>Stenotrophomonas</taxon>
        <taxon>Stenotrophomonas maltophilia group</taxon>
    </lineage>
</organism>
<evidence type="ECO:0000313" key="2">
    <source>
        <dbReference type="Proteomes" id="UP000271705"/>
    </source>
</evidence>
<sequence length="117" mass="13465">MGLDMYGGKIHKEETSCEGQVFFQWRCHPNLHGWMFGLHSARTGCSDPFEFNMVRVFLGAADLDALEQAVLDERLPHTVGFFFGESDPDRAEEDLDFIAQARALINDGWDVFYNSWW</sequence>
<name>A0A431UQQ6_STEMA</name>
<gene>
    <name evidence="1" type="ORF">EKL94_00870</name>
</gene>
<protein>
    <submittedName>
        <fullName evidence="1">Uncharacterized protein</fullName>
    </submittedName>
</protein>
<dbReference type="Proteomes" id="UP000271705">
    <property type="component" value="Unassembled WGS sequence"/>
</dbReference>
<dbReference type="AlphaFoldDB" id="A0A431UQQ6"/>
<dbReference type="EMBL" id="RXLZ01000002">
    <property type="protein sequence ID" value="RTQ92149.1"/>
    <property type="molecule type" value="Genomic_DNA"/>
</dbReference>
<reference evidence="1 2" key="1">
    <citation type="submission" date="2018-12" db="EMBL/GenBank/DDBJ databases">
        <authorList>
            <person name="Kartti S."/>
            <person name="Manni A."/>
            <person name="Chemao El Fihri M.W."/>
            <person name="Laamarti M."/>
            <person name="Temsamani L."/>
            <person name="El Jamali J.E."/>
            <person name="Ouadghiri M."/>
            <person name="Ibrahimi A."/>
            <person name="Filati-Maltouf A."/>
        </authorList>
    </citation>
    <scope>NUCLEOTIDE SEQUENCE [LARGE SCALE GENOMIC DNA]</scope>
    <source>
        <strain evidence="1 2">MDMC339</strain>
    </source>
</reference>
<dbReference type="RefSeq" id="WP_126927606.1">
    <property type="nucleotide sequence ID" value="NZ_RXLZ01000002.1"/>
</dbReference>
<proteinExistence type="predicted"/>
<evidence type="ECO:0000313" key="1">
    <source>
        <dbReference type="EMBL" id="RTQ92149.1"/>
    </source>
</evidence>